<dbReference type="SUPFAM" id="SSF53254">
    <property type="entry name" value="Phosphoglycerate mutase-like"/>
    <property type="match status" value="1"/>
</dbReference>
<dbReference type="PANTHER" id="PTHR46517:SF1">
    <property type="entry name" value="FRUCTOSE-2,6-BISPHOSPHATASE TIGAR"/>
    <property type="match status" value="1"/>
</dbReference>
<gene>
    <name evidence="3" type="ORF">DYY88_04470</name>
</gene>
<evidence type="ECO:0000313" key="4">
    <source>
        <dbReference type="Proteomes" id="UP000292459"/>
    </source>
</evidence>
<dbReference type="Pfam" id="PF00300">
    <property type="entry name" value="His_Phos_1"/>
    <property type="match status" value="2"/>
</dbReference>
<dbReference type="Gene3D" id="3.40.50.1240">
    <property type="entry name" value="Phosphoglycerate mutase-like"/>
    <property type="match status" value="1"/>
</dbReference>
<dbReference type="GO" id="GO:0045820">
    <property type="term" value="P:negative regulation of glycolytic process"/>
    <property type="evidence" value="ECO:0007669"/>
    <property type="project" value="TreeGrafter"/>
</dbReference>
<dbReference type="GO" id="GO:0043456">
    <property type="term" value="P:regulation of pentose-phosphate shunt"/>
    <property type="evidence" value="ECO:0007669"/>
    <property type="project" value="TreeGrafter"/>
</dbReference>
<dbReference type="RefSeq" id="WP_044151058.1">
    <property type="nucleotide sequence ID" value="NZ_QVFV01000001.1"/>
</dbReference>
<dbReference type="EMBL" id="QVFV01000001">
    <property type="protein sequence ID" value="RZM82500.1"/>
    <property type="molecule type" value="Genomic_DNA"/>
</dbReference>
<keyword evidence="4" id="KW-1185">Reference proteome</keyword>
<feature type="binding site" evidence="2">
    <location>
        <begin position="8"/>
        <end position="15"/>
    </location>
    <ligand>
        <name>substrate</name>
    </ligand>
</feature>
<sequence>MLKLLLLRHGESTSNRDRRMAGQDDAPLTALGVQQCQQLATWLYDQGWQPSHIYSSPLRRAVESTTVLLHPWQWQLPDSQGVEATPTASSRAWRNLSLAARGEHPPPRFCYAAELQEFQAGILTGLTWTEAQQRYPDLCEALVTSLDWLPIPQAETPRQGRRRAEAFVAQLLVQHRNGDAVWVMAHQWILEHLIAALMGSDRTWQISMGNTALFEFWLDCDRWSQTGMARHTSTLWQIQRFNERPHLLTGGAITTAPPADSAP</sequence>
<dbReference type="InterPro" id="IPR029033">
    <property type="entry name" value="His_PPase_superfam"/>
</dbReference>
<dbReference type="SMART" id="SM00855">
    <property type="entry name" value="PGAM"/>
    <property type="match status" value="1"/>
</dbReference>
<protein>
    <submittedName>
        <fullName evidence="3">Histidine phosphatase family protein</fullName>
    </submittedName>
</protein>
<dbReference type="AlphaFoldDB" id="A0A4V2E3H9"/>
<dbReference type="GO" id="GO:0004331">
    <property type="term" value="F:fructose-2,6-bisphosphate 2-phosphatase activity"/>
    <property type="evidence" value="ECO:0007669"/>
    <property type="project" value="TreeGrafter"/>
</dbReference>
<keyword evidence="1" id="KW-0378">Hydrolase</keyword>
<dbReference type="CDD" id="cd07067">
    <property type="entry name" value="HP_PGM_like"/>
    <property type="match status" value="1"/>
</dbReference>
<evidence type="ECO:0000256" key="2">
    <source>
        <dbReference type="PIRSR" id="PIRSR613078-2"/>
    </source>
</evidence>
<dbReference type="GO" id="GO:0005829">
    <property type="term" value="C:cytosol"/>
    <property type="evidence" value="ECO:0007669"/>
    <property type="project" value="TreeGrafter"/>
</dbReference>
<organism evidence="3 4">
    <name type="scientific">Leptolyngbya iicbica LK</name>
    <dbReference type="NCBI Taxonomy" id="2294035"/>
    <lineage>
        <taxon>Bacteria</taxon>
        <taxon>Bacillati</taxon>
        <taxon>Cyanobacteriota</taxon>
        <taxon>Cyanophyceae</taxon>
        <taxon>Leptolyngbyales</taxon>
        <taxon>Leptolyngbyaceae</taxon>
        <taxon>Leptolyngbya group</taxon>
        <taxon>Leptolyngbya</taxon>
        <taxon>Leptolyngbya iicbica</taxon>
    </lineage>
</organism>
<feature type="binding site" evidence="2">
    <location>
        <position position="60"/>
    </location>
    <ligand>
        <name>substrate</name>
    </ligand>
</feature>
<dbReference type="PROSITE" id="PS00175">
    <property type="entry name" value="PG_MUTASE"/>
    <property type="match status" value="1"/>
</dbReference>
<reference evidence="3 4" key="1">
    <citation type="submission" date="2018-11" db="EMBL/GenBank/DDBJ databases">
        <title>Whole genome sequencing of an environmental sample.</title>
        <authorList>
            <person name="Sarangi A.N."/>
            <person name="Singh D."/>
            <person name="Tripathy S."/>
        </authorList>
    </citation>
    <scope>NUCLEOTIDE SEQUENCE [LARGE SCALE GENOMIC DNA]</scope>
    <source>
        <strain evidence="3 4">Lakshadweep</strain>
    </source>
</reference>
<proteinExistence type="predicted"/>
<dbReference type="PANTHER" id="PTHR46517">
    <property type="entry name" value="FRUCTOSE-2,6-BISPHOSPHATASE TIGAR"/>
    <property type="match status" value="1"/>
</dbReference>
<dbReference type="Proteomes" id="UP000292459">
    <property type="component" value="Unassembled WGS sequence"/>
</dbReference>
<dbReference type="InterPro" id="IPR013078">
    <property type="entry name" value="His_Pase_superF_clade-1"/>
</dbReference>
<dbReference type="InterPro" id="IPR051695">
    <property type="entry name" value="Phosphoglycerate_Mutase"/>
</dbReference>
<name>A0A4V2E3H9_9CYAN</name>
<evidence type="ECO:0000313" key="3">
    <source>
        <dbReference type="EMBL" id="RZM82500.1"/>
    </source>
</evidence>
<comment type="caution">
    <text evidence="3">The sequence shown here is derived from an EMBL/GenBank/DDBJ whole genome shotgun (WGS) entry which is preliminary data.</text>
</comment>
<dbReference type="InterPro" id="IPR001345">
    <property type="entry name" value="PG/BPGM_mutase_AS"/>
</dbReference>
<evidence type="ECO:0000256" key="1">
    <source>
        <dbReference type="ARBA" id="ARBA00022801"/>
    </source>
</evidence>
<accession>A0A4V2E3H9</accession>
<dbReference type="OrthoDB" id="7925971at2"/>